<dbReference type="GO" id="GO:0006355">
    <property type="term" value="P:regulation of DNA-templated transcription"/>
    <property type="evidence" value="ECO:0007669"/>
    <property type="project" value="TreeGrafter"/>
</dbReference>
<dbReference type="InterPro" id="IPR029062">
    <property type="entry name" value="Class_I_gatase-like"/>
</dbReference>
<keyword evidence="2" id="KW-0378">Hydrolase</keyword>
<dbReference type="GO" id="GO:0006508">
    <property type="term" value="P:proteolysis"/>
    <property type="evidence" value="ECO:0007669"/>
    <property type="project" value="UniProtKB-KW"/>
</dbReference>
<accession>A0A6J4Q851</accession>
<dbReference type="CDD" id="cd03139">
    <property type="entry name" value="GATase1_PfpI_2"/>
    <property type="match status" value="1"/>
</dbReference>
<dbReference type="Pfam" id="PF01965">
    <property type="entry name" value="DJ-1_PfpI"/>
    <property type="match status" value="1"/>
</dbReference>
<evidence type="ECO:0000313" key="2">
    <source>
        <dbReference type="EMBL" id="CAA9436620.1"/>
    </source>
</evidence>
<name>A0A6J4Q851_9PSEU</name>
<evidence type="ECO:0000259" key="1">
    <source>
        <dbReference type="Pfam" id="PF01965"/>
    </source>
</evidence>
<dbReference type="SUPFAM" id="SSF52317">
    <property type="entry name" value="Class I glutamine amidotransferase-like"/>
    <property type="match status" value="1"/>
</dbReference>
<reference evidence="2" key="1">
    <citation type="submission" date="2020-02" db="EMBL/GenBank/DDBJ databases">
        <authorList>
            <person name="Meier V. D."/>
        </authorList>
    </citation>
    <scope>NUCLEOTIDE SEQUENCE</scope>
    <source>
        <strain evidence="2">AVDCRST_MAG66</strain>
    </source>
</reference>
<proteinExistence type="predicted"/>
<dbReference type="Gene3D" id="3.40.50.880">
    <property type="match status" value="1"/>
</dbReference>
<dbReference type="GO" id="GO:0008233">
    <property type="term" value="F:peptidase activity"/>
    <property type="evidence" value="ECO:0007669"/>
    <property type="project" value="UniProtKB-KW"/>
</dbReference>
<dbReference type="InterPro" id="IPR002818">
    <property type="entry name" value="DJ-1/PfpI"/>
</dbReference>
<dbReference type="AlphaFoldDB" id="A0A6J4Q851"/>
<protein>
    <submittedName>
        <fullName evidence="2">Intracellular protease</fullName>
    </submittedName>
</protein>
<dbReference type="EMBL" id="CADCUS010000513">
    <property type="protein sequence ID" value="CAA9436620.1"/>
    <property type="molecule type" value="Genomic_DNA"/>
</dbReference>
<dbReference type="PANTHER" id="PTHR43130">
    <property type="entry name" value="ARAC-FAMILY TRANSCRIPTIONAL REGULATOR"/>
    <property type="match status" value="1"/>
</dbReference>
<dbReference type="InterPro" id="IPR052158">
    <property type="entry name" value="INH-QAR"/>
</dbReference>
<keyword evidence="2" id="KW-0645">Protease</keyword>
<organism evidence="2">
    <name type="scientific">uncultured Pseudonocardia sp</name>
    <dbReference type="NCBI Taxonomy" id="211455"/>
    <lineage>
        <taxon>Bacteria</taxon>
        <taxon>Bacillati</taxon>
        <taxon>Actinomycetota</taxon>
        <taxon>Actinomycetes</taxon>
        <taxon>Pseudonocardiales</taxon>
        <taxon>Pseudonocardiaceae</taxon>
        <taxon>Pseudonocardia</taxon>
        <taxon>environmental samples</taxon>
    </lineage>
</organism>
<dbReference type="PANTHER" id="PTHR43130:SF2">
    <property type="entry name" value="DJ-1_PFPI DOMAIN-CONTAINING PROTEIN"/>
    <property type="match status" value="1"/>
</dbReference>
<sequence length="211" mass="22332">MQVAIALFPRLTALDAIGPYEVLQRVPALEPVFVAERRGEVRTENGFLGLTADAAFDEVPAPDVVLVPGGVGSRQQLDGPLVEWLRAVHPGTRFTTSVCTGSLVLAAAGLLDGLTATTHWSVLPLLGELGAEPVTRRVVEHLDERILTAAGVSAGIDMAIRLVELLVDDVAARAAQVMVEYDPQPPFDAGHPDRVGADVMARVGEYAAVRA</sequence>
<gene>
    <name evidence="2" type="ORF">AVDCRST_MAG66-3647</name>
</gene>
<feature type="domain" description="DJ-1/PfpI" evidence="1">
    <location>
        <begin position="2"/>
        <end position="164"/>
    </location>
</feature>